<evidence type="ECO:0000256" key="3">
    <source>
        <dbReference type="ARBA" id="ARBA00023033"/>
    </source>
</evidence>
<keyword evidence="2" id="KW-0560">Oxidoreductase</keyword>
<keyword evidence="3 4" id="KW-0503">Monooxygenase</keyword>
<reference evidence="4" key="1">
    <citation type="submission" date="2023-06" db="EMBL/GenBank/DDBJ databases">
        <title>Multi-omics analyses reveal the molecular pathogenesis toolkit of Lasiodiplodia hormozganensis, a cross-kingdom pathogen.</title>
        <authorList>
            <person name="Felix C."/>
            <person name="Meneses R."/>
            <person name="Goncalves M.F.M."/>
            <person name="Tilleman L."/>
            <person name="Duarte A.S."/>
            <person name="Jorrin-Novo J.V."/>
            <person name="Van De Peer Y."/>
            <person name="Deforce D."/>
            <person name="Van Nieuwerburgh F."/>
            <person name="Esteves A.C."/>
            <person name="Alves A."/>
        </authorList>
    </citation>
    <scope>NUCLEOTIDE SEQUENCE</scope>
    <source>
        <strain evidence="4">CBS 339.90</strain>
    </source>
</reference>
<feature type="non-terminal residue" evidence="4">
    <location>
        <position position="1"/>
    </location>
</feature>
<dbReference type="InterPro" id="IPR050493">
    <property type="entry name" value="FAD-dep_Monooxygenase_BioMet"/>
</dbReference>
<dbReference type="GO" id="GO:0004497">
    <property type="term" value="F:monooxygenase activity"/>
    <property type="evidence" value="ECO:0007669"/>
    <property type="project" value="UniProtKB-KW"/>
</dbReference>
<dbReference type="PANTHER" id="PTHR13789">
    <property type="entry name" value="MONOOXYGENASE"/>
    <property type="match status" value="1"/>
</dbReference>
<dbReference type="PANTHER" id="PTHR13789:SF236">
    <property type="entry name" value="MONOOXYGENASE, PUTATIVE (AFU_ORTHOLOGUE AFUA_6G12060)-RELATED"/>
    <property type="match status" value="1"/>
</dbReference>
<comment type="caution">
    <text evidence="4">The sequence shown here is derived from an EMBL/GenBank/DDBJ whole genome shotgun (WGS) entry which is preliminary data.</text>
</comment>
<dbReference type="Gene3D" id="3.50.50.60">
    <property type="entry name" value="FAD/NAD(P)-binding domain"/>
    <property type="match status" value="1"/>
</dbReference>
<dbReference type="AlphaFoldDB" id="A0AA39T096"/>
<comment type="similarity">
    <text evidence="1">Belongs to the paxM FAD-dependent monooxygenase family.</text>
</comment>
<proteinExistence type="inferred from homology"/>
<sequence>THDVSESWSAPGRVADALSLLSAWHPTVRAIVAATPPDRLVDWKLVYRDPLPTWVSPRGRIALLGDAAHPFLPTSIQGASQAVEDGVTVAVCLEMAARKKAEEEEEEGGTGKADVREALRAYERIRYDRVRRAQKTGETTRDRWHKADFDKVLKEPEAVRLPREEWLLGHDAEAHAYAVYGETVEQMRREEEKGGVDVRSLL</sequence>
<protein>
    <submittedName>
        <fullName evidence="4">FAD-dependent monooxygenase roqM</fullName>
    </submittedName>
</protein>
<dbReference type="Proteomes" id="UP001175001">
    <property type="component" value="Unassembled WGS sequence"/>
</dbReference>
<name>A0AA39T096_9PEZI</name>
<evidence type="ECO:0000313" key="4">
    <source>
        <dbReference type="EMBL" id="KAK0609001.1"/>
    </source>
</evidence>
<accession>A0AA39T096</accession>
<evidence type="ECO:0000256" key="2">
    <source>
        <dbReference type="ARBA" id="ARBA00023002"/>
    </source>
</evidence>
<dbReference type="InterPro" id="IPR036188">
    <property type="entry name" value="FAD/NAD-bd_sf"/>
</dbReference>
<dbReference type="SUPFAM" id="SSF51905">
    <property type="entry name" value="FAD/NAD(P)-binding domain"/>
    <property type="match status" value="1"/>
</dbReference>
<gene>
    <name evidence="4" type="primary">roqM_1</name>
    <name evidence="4" type="ORF">DIS24_g12600</name>
</gene>
<evidence type="ECO:0000313" key="5">
    <source>
        <dbReference type="Proteomes" id="UP001175001"/>
    </source>
</evidence>
<evidence type="ECO:0000256" key="1">
    <source>
        <dbReference type="ARBA" id="ARBA00007992"/>
    </source>
</evidence>
<keyword evidence="5" id="KW-1185">Reference proteome</keyword>
<dbReference type="EMBL" id="JAUJDW010000321">
    <property type="protein sequence ID" value="KAK0609001.1"/>
    <property type="molecule type" value="Genomic_DNA"/>
</dbReference>
<organism evidence="4 5">
    <name type="scientific">Lasiodiplodia hormozganensis</name>
    <dbReference type="NCBI Taxonomy" id="869390"/>
    <lineage>
        <taxon>Eukaryota</taxon>
        <taxon>Fungi</taxon>
        <taxon>Dikarya</taxon>
        <taxon>Ascomycota</taxon>
        <taxon>Pezizomycotina</taxon>
        <taxon>Dothideomycetes</taxon>
        <taxon>Dothideomycetes incertae sedis</taxon>
        <taxon>Botryosphaeriales</taxon>
        <taxon>Botryosphaeriaceae</taxon>
        <taxon>Lasiodiplodia</taxon>
    </lineage>
</organism>